<evidence type="ECO:0000256" key="5">
    <source>
        <dbReference type="ARBA" id="ARBA00022807"/>
    </source>
</evidence>
<evidence type="ECO:0000313" key="9">
    <source>
        <dbReference type="EMBL" id="OWM63476.1"/>
    </source>
</evidence>
<dbReference type="CDD" id="cd02248">
    <property type="entry name" value="Peptidase_C1A"/>
    <property type="match status" value="1"/>
</dbReference>
<gene>
    <name evidence="9" type="ORF">CDL15_Pgr026236</name>
</gene>
<evidence type="ECO:0000256" key="6">
    <source>
        <dbReference type="ARBA" id="ARBA00023145"/>
    </source>
</evidence>
<evidence type="ECO:0000259" key="8">
    <source>
        <dbReference type="SMART" id="SM00645"/>
    </source>
</evidence>
<dbReference type="PROSITE" id="PS00639">
    <property type="entry name" value="THIOL_PROTEASE_HIS"/>
    <property type="match status" value="1"/>
</dbReference>
<dbReference type="GO" id="GO:0008234">
    <property type="term" value="F:cysteine-type peptidase activity"/>
    <property type="evidence" value="ECO:0007669"/>
    <property type="project" value="UniProtKB-KW"/>
</dbReference>
<dbReference type="InterPro" id="IPR000668">
    <property type="entry name" value="Peptidase_C1A_C"/>
</dbReference>
<evidence type="ECO:0000256" key="2">
    <source>
        <dbReference type="ARBA" id="ARBA00022670"/>
    </source>
</evidence>
<dbReference type="InterPro" id="IPR039417">
    <property type="entry name" value="Peptidase_C1A_papain-like"/>
</dbReference>
<dbReference type="EMBL" id="MTKT01005977">
    <property type="protein sequence ID" value="OWM63476.1"/>
    <property type="molecule type" value="Genomic_DNA"/>
</dbReference>
<dbReference type="PRINTS" id="PR00705">
    <property type="entry name" value="PAPAIN"/>
</dbReference>
<keyword evidence="3" id="KW-0732">Signal</keyword>
<dbReference type="AlphaFoldDB" id="A0A218VSZ9"/>
<name>A0A218VSZ9_PUNGR</name>
<keyword evidence="6" id="KW-0865">Zymogen</keyword>
<feature type="domain" description="Peptidase C1A papain C-terminal" evidence="8">
    <location>
        <begin position="120"/>
        <end position="337"/>
    </location>
</feature>
<dbReference type="PANTHER" id="PTHR12411">
    <property type="entry name" value="CYSTEINE PROTEASE FAMILY C1-RELATED"/>
    <property type="match status" value="1"/>
</dbReference>
<evidence type="ECO:0000256" key="7">
    <source>
        <dbReference type="ARBA" id="ARBA00023157"/>
    </source>
</evidence>
<protein>
    <recommendedName>
        <fullName evidence="8">Peptidase C1A papain C-terminal domain-containing protein</fullName>
    </recommendedName>
</protein>
<evidence type="ECO:0000256" key="3">
    <source>
        <dbReference type="ARBA" id="ARBA00022729"/>
    </source>
</evidence>
<keyword evidence="2" id="KW-0645">Protease</keyword>
<keyword evidence="7" id="KW-1015">Disulfide bond</keyword>
<dbReference type="SUPFAM" id="SSF54001">
    <property type="entry name" value="Cysteine proteinases"/>
    <property type="match status" value="1"/>
</dbReference>
<dbReference type="InterPro" id="IPR013128">
    <property type="entry name" value="Peptidase_C1A"/>
</dbReference>
<dbReference type="Pfam" id="PF00112">
    <property type="entry name" value="Peptidase_C1"/>
    <property type="match status" value="1"/>
</dbReference>
<comment type="caution">
    <text evidence="9">The sequence shown here is derived from an EMBL/GenBank/DDBJ whole genome shotgun (WGS) entry which is preliminary data.</text>
</comment>
<evidence type="ECO:0000256" key="1">
    <source>
        <dbReference type="ARBA" id="ARBA00008455"/>
    </source>
</evidence>
<organism evidence="9 10">
    <name type="scientific">Punica granatum</name>
    <name type="common">Pomegranate</name>
    <dbReference type="NCBI Taxonomy" id="22663"/>
    <lineage>
        <taxon>Eukaryota</taxon>
        <taxon>Viridiplantae</taxon>
        <taxon>Streptophyta</taxon>
        <taxon>Embryophyta</taxon>
        <taxon>Tracheophyta</taxon>
        <taxon>Spermatophyta</taxon>
        <taxon>Magnoliopsida</taxon>
        <taxon>eudicotyledons</taxon>
        <taxon>Gunneridae</taxon>
        <taxon>Pentapetalae</taxon>
        <taxon>rosids</taxon>
        <taxon>malvids</taxon>
        <taxon>Myrtales</taxon>
        <taxon>Lythraceae</taxon>
        <taxon>Punica</taxon>
    </lineage>
</organism>
<dbReference type="SMART" id="SM00645">
    <property type="entry name" value="Pept_C1"/>
    <property type="match status" value="1"/>
</dbReference>
<evidence type="ECO:0000256" key="4">
    <source>
        <dbReference type="ARBA" id="ARBA00022801"/>
    </source>
</evidence>
<dbReference type="GO" id="GO:0006508">
    <property type="term" value="P:proteolysis"/>
    <property type="evidence" value="ECO:0007669"/>
    <property type="project" value="UniProtKB-KW"/>
</dbReference>
<dbReference type="InterPro" id="IPR038765">
    <property type="entry name" value="Papain-like_cys_pep_sf"/>
</dbReference>
<reference evidence="10" key="1">
    <citation type="journal article" date="2017" name="Plant J.">
        <title>The pomegranate (Punica granatum L.) genome and the genomics of punicalagin biosynthesis.</title>
        <authorList>
            <person name="Qin G."/>
            <person name="Xu C."/>
            <person name="Ming R."/>
            <person name="Tang H."/>
            <person name="Guyot R."/>
            <person name="Kramer E.M."/>
            <person name="Hu Y."/>
            <person name="Yi X."/>
            <person name="Qi Y."/>
            <person name="Xu X."/>
            <person name="Gao Z."/>
            <person name="Pan H."/>
            <person name="Jian J."/>
            <person name="Tian Y."/>
            <person name="Yue Z."/>
            <person name="Xu Y."/>
        </authorList>
    </citation>
    <scope>NUCLEOTIDE SEQUENCE [LARGE SCALE GENOMIC DNA]</scope>
    <source>
        <strain evidence="10">cv. Dabenzi</strain>
    </source>
</reference>
<accession>A0A218VSZ9</accession>
<dbReference type="Proteomes" id="UP000197138">
    <property type="component" value="Unassembled WGS sequence"/>
</dbReference>
<dbReference type="FunFam" id="3.90.70.10:FF:000023">
    <property type="entry name" value="Senescence-specific cysteine protease SAG39"/>
    <property type="match status" value="1"/>
</dbReference>
<evidence type="ECO:0000313" key="10">
    <source>
        <dbReference type="Proteomes" id="UP000197138"/>
    </source>
</evidence>
<keyword evidence="4" id="KW-0378">Hydrolase</keyword>
<keyword evidence="5" id="KW-0788">Thiol protease</keyword>
<dbReference type="Gene3D" id="3.90.70.10">
    <property type="entry name" value="Cysteine proteinases"/>
    <property type="match status" value="1"/>
</dbReference>
<comment type="similarity">
    <text evidence="1">Belongs to the peptidase C1 family.</text>
</comment>
<sequence length="338" mass="36997">MDSSCMLGLFAQANSTLSKTVIQKTMASMLGMRMFYLTEAILELCASQSWSRLLHEPPSMLDRHAQWMTKEGNKTYWLGINEFVDLTNKEFRAYWKGYKVSSSSRQYKKSPFKYENETAVPSSIDWRKKGSVTPIKDQGKCGCCWAFFAASAMEGIAKITTGRLVSLSVLELVDCDTKGENQGSRGSLMDNAFDFIIENKGLTTEVNYPYEGVDGTCNATKAASHAASITGYEDVPENNESALPKVVADQPVSVAIGANGSDYQFYAGGVFTGECGTELSHGVTAVGYGTDDDGTKYWLAKNSWGTGWGEEGCIRMARDIDTKEDLCSIAMKASYPTA</sequence>
<dbReference type="InterPro" id="IPR025660">
    <property type="entry name" value="Pept_his_AS"/>
</dbReference>
<proteinExistence type="inferred from homology"/>